<accession>A0A5P1E213</accession>
<dbReference type="Gramene" id="ONK56469">
    <property type="protein sequence ID" value="ONK56469"/>
    <property type="gene ID" value="A4U43_C10F9040"/>
</dbReference>
<evidence type="ECO:0000313" key="3">
    <source>
        <dbReference type="Proteomes" id="UP000243459"/>
    </source>
</evidence>
<protein>
    <submittedName>
        <fullName evidence="2">Uncharacterized protein</fullName>
    </submittedName>
</protein>
<reference evidence="3" key="1">
    <citation type="journal article" date="2017" name="Nat. Commun.">
        <title>The asparagus genome sheds light on the origin and evolution of a young Y chromosome.</title>
        <authorList>
            <person name="Harkess A."/>
            <person name="Zhou J."/>
            <person name="Xu C."/>
            <person name="Bowers J.E."/>
            <person name="Van der Hulst R."/>
            <person name="Ayyampalayam S."/>
            <person name="Mercati F."/>
            <person name="Riccardi P."/>
            <person name="McKain M.R."/>
            <person name="Kakrana A."/>
            <person name="Tang H."/>
            <person name="Ray J."/>
            <person name="Groenendijk J."/>
            <person name="Arikit S."/>
            <person name="Mathioni S.M."/>
            <person name="Nakano M."/>
            <person name="Shan H."/>
            <person name="Telgmann-Rauber A."/>
            <person name="Kanno A."/>
            <person name="Yue Z."/>
            <person name="Chen H."/>
            <person name="Li W."/>
            <person name="Chen Y."/>
            <person name="Xu X."/>
            <person name="Zhang Y."/>
            <person name="Luo S."/>
            <person name="Chen H."/>
            <person name="Gao J."/>
            <person name="Mao Z."/>
            <person name="Pires J.C."/>
            <person name="Luo M."/>
            <person name="Kudrna D."/>
            <person name="Wing R.A."/>
            <person name="Meyers B.C."/>
            <person name="Yi K."/>
            <person name="Kong H."/>
            <person name="Lavrijsen P."/>
            <person name="Sunseri F."/>
            <person name="Falavigna A."/>
            <person name="Ye Y."/>
            <person name="Leebens-Mack J.H."/>
            <person name="Chen G."/>
        </authorList>
    </citation>
    <scope>NUCLEOTIDE SEQUENCE [LARGE SCALE GENOMIC DNA]</scope>
    <source>
        <strain evidence="3">cv. DH0086</strain>
    </source>
</reference>
<gene>
    <name evidence="2" type="ORF">A4U43_C10F9040</name>
</gene>
<dbReference type="AlphaFoldDB" id="A0A5P1E213"/>
<name>A0A5P1E213_ASPOF</name>
<feature type="compositionally biased region" description="Polar residues" evidence="1">
    <location>
        <begin position="56"/>
        <end position="71"/>
    </location>
</feature>
<sequence>MSPKPTFTGKVESKKELKVKFQVPAASTSAPTCVPKHSFNLRPNRAQRRAERQGDGFQSQCSVRTRGPNTSHKLKPDAEKGEKTWNLYLNNRDCPIGERIMSLSPNQPLSHHIVYRGMKSQLQERVRYNRCQVKQEYLEVWKNTPEAEREALWTTPTFSWIDRDS</sequence>
<proteinExistence type="predicted"/>
<evidence type="ECO:0000256" key="1">
    <source>
        <dbReference type="SAM" id="MobiDB-lite"/>
    </source>
</evidence>
<feature type="region of interest" description="Disordered" evidence="1">
    <location>
        <begin position="46"/>
        <end position="80"/>
    </location>
</feature>
<organism evidence="2 3">
    <name type="scientific">Asparagus officinalis</name>
    <name type="common">Garden asparagus</name>
    <dbReference type="NCBI Taxonomy" id="4686"/>
    <lineage>
        <taxon>Eukaryota</taxon>
        <taxon>Viridiplantae</taxon>
        <taxon>Streptophyta</taxon>
        <taxon>Embryophyta</taxon>
        <taxon>Tracheophyta</taxon>
        <taxon>Spermatophyta</taxon>
        <taxon>Magnoliopsida</taxon>
        <taxon>Liliopsida</taxon>
        <taxon>Asparagales</taxon>
        <taxon>Asparagaceae</taxon>
        <taxon>Asparagoideae</taxon>
        <taxon>Asparagus</taxon>
    </lineage>
</organism>
<dbReference type="Proteomes" id="UP000243459">
    <property type="component" value="Chromosome 10"/>
</dbReference>
<dbReference type="EMBL" id="CM007390">
    <property type="protein sequence ID" value="ONK56469.1"/>
    <property type="molecule type" value="Genomic_DNA"/>
</dbReference>
<evidence type="ECO:0000313" key="2">
    <source>
        <dbReference type="EMBL" id="ONK56469.1"/>
    </source>
</evidence>
<keyword evidence="3" id="KW-1185">Reference proteome</keyword>